<organism evidence="1 2">
    <name type="scientific">Streptomyces bingchenggensis (strain BCW-1)</name>
    <dbReference type="NCBI Taxonomy" id="749414"/>
    <lineage>
        <taxon>Bacteria</taxon>
        <taxon>Bacillati</taxon>
        <taxon>Actinomycetota</taxon>
        <taxon>Actinomycetes</taxon>
        <taxon>Kitasatosporales</taxon>
        <taxon>Streptomycetaceae</taxon>
        <taxon>Streptomyces</taxon>
    </lineage>
</organism>
<gene>
    <name evidence="1" type="ordered locus">SBI_03832</name>
</gene>
<dbReference type="AlphaFoldDB" id="D7CG45"/>
<dbReference type="Proteomes" id="UP000000377">
    <property type="component" value="Chromosome"/>
</dbReference>
<sequence length="132" mass="14414">MNAIDVDDDTYRKLVFAARMMGCTPSEVVRRLVDASSTEIGTAAAKSSEDPHSVPVHALYRGRRVEATFDRNTRAVTIKDGPHAGTTYPTPSAAASAVVQVLNPDRNPNTNGWNFWRLNSSGDELKALRRSV</sequence>
<accession>D7CG45</accession>
<evidence type="ECO:0000313" key="2">
    <source>
        <dbReference type="Proteomes" id="UP000000377"/>
    </source>
</evidence>
<keyword evidence="2" id="KW-1185">Reference proteome</keyword>
<dbReference type="EMBL" id="CP002047">
    <property type="protein sequence ID" value="ADI06953.1"/>
    <property type="molecule type" value="Genomic_DNA"/>
</dbReference>
<evidence type="ECO:0000313" key="1">
    <source>
        <dbReference type="EMBL" id="ADI06953.1"/>
    </source>
</evidence>
<dbReference type="RefSeq" id="WP_014176427.1">
    <property type="nucleotide sequence ID" value="NC_016582.1"/>
</dbReference>
<reference evidence="1 2" key="1">
    <citation type="journal article" date="2010" name="J. Bacteriol.">
        <title>Genome sequence of the milbemycin-producing bacterium Streptomyces bingchenggensis.</title>
        <authorList>
            <person name="Wang X.J."/>
            <person name="Yan Y.J."/>
            <person name="Zhang B."/>
            <person name="An J."/>
            <person name="Wang J.J."/>
            <person name="Tian J."/>
            <person name="Jiang L."/>
            <person name="Chen Y.H."/>
            <person name="Huang S.X."/>
            <person name="Yin M."/>
            <person name="Zhang J."/>
            <person name="Gao A.L."/>
            <person name="Liu C.X."/>
            <person name="Zhu Z.X."/>
            <person name="Xiang W.S."/>
        </authorList>
    </citation>
    <scope>NUCLEOTIDE SEQUENCE [LARGE SCALE GENOMIC DNA]</scope>
    <source>
        <strain evidence="1 2">BCW-1</strain>
    </source>
</reference>
<protein>
    <submittedName>
        <fullName evidence="1">Uncharacterized protein</fullName>
    </submittedName>
</protein>
<dbReference type="PATRIC" id="fig|749414.3.peg.3969"/>
<proteinExistence type="predicted"/>
<dbReference type="KEGG" id="sbh:SBI_03832"/>
<dbReference type="HOGENOM" id="CLU_1905535_0_0_11"/>
<name>D7CG45_STRBB</name>